<name>A0AAV7JW69_9METZ</name>
<organism evidence="1 2">
    <name type="scientific">Oopsacas minuta</name>
    <dbReference type="NCBI Taxonomy" id="111878"/>
    <lineage>
        <taxon>Eukaryota</taxon>
        <taxon>Metazoa</taxon>
        <taxon>Porifera</taxon>
        <taxon>Hexactinellida</taxon>
        <taxon>Hexasterophora</taxon>
        <taxon>Lyssacinosida</taxon>
        <taxon>Leucopsacidae</taxon>
        <taxon>Oopsacas</taxon>
    </lineage>
</organism>
<gene>
    <name evidence="1" type="ORF">LOD99_3903</name>
</gene>
<comment type="caution">
    <text evidence="1">The sequence shown here is derived from an EMBL/GenBank/DDBJ whole genome shotgun (WGS) entry which is preliminary data.</text>
</comment>
<reference evidence="1 2" key="1">
    <citation type="journal article" date="2023" name="BMC Biol.">
        <title>The compact genome of the sponge Oopsacas minuta (Hexactinellida) is lacking key metazoan core genes.</title>
        <authorList>
            <person name="Santini S."/>
            <person name="Schenkelaars Q."/>
            <person name="Jourda C."/>
            <person name="Duchesne M."/>
            <person name="Belahbib H."/>
            <person name="Rocher C."/>
            <person name="Selva M."/>
            <person name="Riesgo A."/>
            <person name="Vervoort M."/>
            <person name="Leys S.P."/>
            <person name="Kodjabachian L."/>
            <person name="Le Bivic A."/>
            <person name="Borchiellini C."/>
            <person name="Claverie J.M."/>
            <person name="Renard E."/>
        </authorList>
    </citation>
    <scope>NUCLEOTIDE SEQUENCE [LARGE SCALE GENOMIC DNA]</scope>
    <source>
        <strain evidence="1">SPO-2</strain>
    </source>
</reference>
<accession>A0AAV7JW69</accession>
<dbReference type="Proteomes" id="UP001165289">
    <property type="component" value="Unassembled WGS sequence"/>
</dbReference>
<dbReference type="EMBL" id="JAKMXF010000295">
    <property type="protein sequence ID" value="KAI6653067.1"/>
    <property type="molecule type" value="Genomic_DNA"/>
</dbReference>
<proteinExistence type="predicted"/>
<dbReference type="AlphaFoldDB" id="A0AAV7JW69"/>
<keyword evidence="2" id="KW-1185">Reference proteome</keyword>
<sequence>MGIIKSNLGRHGGYLDLKITNSWIQSLYARMTMSRRMVTTPRPIATGALWNEVRNQFLNEIVTTVALHNIPDKLIITVDQTPSKFVSTGSLTMVGTNSKQVAKKGSNNERGMKITLAETLSGKCYHFR</sequence>
<evidence type="ECO:0000313" key="2">
    <source>
        <dbReference type="Proteomes" id="UP001165289"/>
    </source>
</evidence>
<protein>
    <submittedName>
        <fullName evidence="1">Pogo transposable element with KRAB domain</fullName>
    </submittedName>
</protein>
<evidence type="ECO:0000313" key="1">
    <source>
        <dbReference type="EMBL" id="KAI6653067.1"/>
    </source>
</evidence>